<dbReference type="Proteomes" id="UP001595818">
    <property type="component" value="Unassembled WGS sequence"/>
</dbReference>
<name>A0ABV9T2T7_9BACT</name>
<sequence length="152" mass="17646">MAINFDKFAQEGNAYLKQLAQELGHPEEIGQTSILLRAVLHTLRDRITVSESMHVLSQLPMFLKGIYVEGWEHREKPLKINSLEEFKDAVKQEQAKHGERDFNWEQSTDKLITMILDSLNKRYLTEGQLKHITGQMPSEIRELFPLETGNNR</sequence>
<dbReference type="RefSeq" id="WP_377065397.1">
    <property type="nucleotide sequence ID" value="NZ_JBHSJJ010000007.1"/>
</dbReference>
<organism evidence="1 2">
    <name type="scientific">Negadavirga shengliensis</name>
    <dbReference type="NCBI Taxonomy" id="1389218"/>
    <lineage>
        <taxon>Bacteria</taxon>
        <taxon>Pseudomonadati</taxon>
        <taxon>Bacteroidota</taxon>
        <taxon>Cytophagia</taxon>
        <taxon>Cytophagales</taxon>
        <taxon>Cyclobacteriaceae</taxon>
        <taxon>Negadavirga</taxon>
    </lineage>
</organism>
<dbReference type="InterPro" id="IPR038282">
    <property type="entry name" value="DUF2267_sf"/>
</dbReference>
<gene>
    <name evidence="1" type="ORF">ACFPFU_14065</name>
</gene>
<reference evidence="2" key="1">
    <citation type="journal article" date="2019" name="Int. J. Syst. Evol. Microbiol.">
        <title>The Global Catalogue of Microorganisms (GCM) 10K type strain sequencing project: providing services to taxonomists for standard genome sequencing and annotation.</title>
        <authorList>
            <consortium name="The Broad Institute Genomics Platform"/>
            <consortium name="The Broad Institute Genome Sequencing Center for Infectious Disease"/>
            <person name="Wu L."/>
            <person name="Ma J."/>
        </authorList>
    </citation>
    <scope>NUCLEOTIDE SEQUENCE [LARGE SCALE GENOMIC DNA]</scope>
    <source>
        <strain evidence="2">CGMCC 4.7466</strain>
    </source>
</reference>
<evidence type="ECO:0000313" key="1">
    <source>
        <dbReference type="EMBL" id="MFC4872817.1"/>
    </source>
</evidence>
<dbReference type="Gene3D" id="1.10.490.110">
    <property type="entry name" value="Uncharacterized conserved protein DUF2267"/>
    <property type="match status" value="1"/>
</dbReference>
<dbReference type="Pfam" id="PF10025">
    <property type="entry name" value="DUF2267"/>
    <property type="match status" value="1"/>
</dbReference>
<proteinExistence type="predicted"/>
<protein>
    <submittedName>
        <fullName evidence="1">DUF2267 domain-containing protein</fullName>
    </submittedName>
</protein>
<dbReference type="EMBL" id="JBHSJJ010000007">
    <property type="protein sequence ID" value="MFC4872817.1"/>
    <property type="molecule type" value="Genomic_DNA"/>
</dbReference>
<comment type="caution">
    <text evidence="1">The sequence shown here is derived from an EMBL/GenBank/DDBJ whole genome shotgun (WGS) entry which is preliminary data.</text>
</comment>
<keyword evidence="2" id="KW-1185">Reference proteome</keyword>
<evidence type="ECO:0000313" key="2">
    <source>
        <dbReference type="Proteomes" id="UP001595818"/>
    </source>
</evidence>
<accession>A0ABV9T2T7</accession>
<dbReference type="InterPro" id="IPR018727">
    <property type="entry name" value="DUF2267"/>
</dbReference>